<comment type="caution">
    <text evidence="10">The sequence shown here is derived from an EMBL/GenBank/DDBJ whole genome shotgun (WGS) entry which is preliminary data.</text>
</comment>
<evidence type="ECO:0000256" key="3">
    <source>
        <dbReference type="ARBA" id="ARBA00022692"/>
    </source>
</evidence>
<gene>
    <name evidence="10" type="ORF">DdX_02994</name>
</gene>
<dbReference type="AlphaFoldDB" id="A0AAD4NF53"/>
<dbReference type="InterPro" id="IPR008388">
    <property type="entry name" value="Ac45_acc_su"/>
</dbReference>
<feature type="signal peptide" evidence="8">
    <location>
        <begin position="1"/>
        <end position="18"/>
    </location>
</feature>
<evidence type="ECO:0000256" key="4">
    <source>
        <dbReference type="ARBA" id="ARBA00022989"/>
    </source>
</evidence>
<keyword evidence="8" id="KW-0732">Signal</keyword>
<keyword evidence="5 7" id="KW-0472">Membrane</keyword>
<proteinExistence type="inferred from homology"/>
<dbReference type="GO" id="GO:0001671">
    <property type="term" value="F:ATPase activator activity"/>
    <property type="evidence" value="ECO:0007669"/>
    <property type="project" value="TreeGrafter"/>
</dbReference>
<organism evidence="10 11">
    <name type="scientific">Ditylenchus destructor</name>
    <dbReference type="NCBI Taxonomy" id="166010"/>
    <lineage>
        <taxon>Eukaryota</taxon>
        <taxon>Metazoa</taxon>
        <taxon>Ecdysozoa</taxon>
        <taxon>Nematoda</taxon>
        <taxon>Chromadorea</taxon>
        <taxon>Rhabditida</taxon>
        <taxon>Tylenchina</taxon>
        <taxon>Tylenchomorpha</taxon>
        <taxon>Sphaerularioidea</taxon>
        <taxon>Anguinidae</taxon>
        <taxon>Anguininae</taxon>
        <taxon>Ditylenchus</taxon>
    </lineage>
</organism>
<reference evidence="10" key="1">
    <citation type="submission" date="2022-01" db="EMBL/GenBank/DDBJ databases">
        <title>Genome Sequence Resource for Two Populations of Ditylenchus destructor, the Migratory Endoparasitic Phytonematode.</title>
        <authorList>
            <person name="Zhang H."/>
            <person name="Lin R."/>
            <person name="Xie B."/>
        </authorList>
    </citation>
    <scope>NUCLEOTIDE SEQUENCE</scope>
    <source>
        <strain evidence="10">BazhouSP</strain>
    </source>
</reference>
<evidence type="ECO:0000256" key="5">
    <source>
        <dbReference type="ARBA" id="ARBA00023136"/>
    </source>
</evidence>
<keyword evidence="4 7" id="KW-1133">Transmembrane helix</keyword>
<keyword evidence="11" id="KW-1185">Reference proteome</keyword>
<sequence>MIRTCLLIAVLLLGQATTDEEVANEGKREKRVSSTAIEKQSADVQFPDDSKNLKFRSAKNRDDASGVNGPDYNFPIVLPPYNQEGASPGSPDPSWGTCLLYIESIAVVVFSGKNQDLTSAVAVVDGDGQKNKFKFGDGALSCVKQGDKAPQEFWFLIDVDVNSPAKATKGSGEVLFTVEDPIRLKLSFRQNVDATWNLVDVKALSLAVRKGSWLAKDLSVNGGESSFNANRSMKIGGFNDYGYGCSSTPAAAWKIDNDYSVGVSFNNIQLQPFDIYISPDKKAIRFGRNVNDCVGLFSVASWMGLIVVLVMLGVLAFGYLMLNSVQTMDRFDDPKQKQLIINAKE</sequence>
<dbReference type="Pfam" id="PF20520">
    <property type="entry name" value="Ac45-VOA1_TM"/>
    <property type="match status" value="1"/>
</dbReference>
<evidence type="ECO:0000256" key="1">
    <source>
        <dbReference type="ARBA" id="ARBA00004167"/>
    </source>
</evidence>
<feature type="chain" id="PRO_5042121879" evidence="8">
    <location>
        <begin position="19"/>
        <end position="345"/>
    </location>
</feature>
<evidence type="ECO:0000256" key="7">
    <source>
        <dbReference type="SAM" id="Phobius"/>
    </source>
</evidence>
<dbReference type="Proteomes" id="UP001201812">
    <property type="component" value="Unassembled WGS sequence"/>
</dbReference>
<dbReference type="GO" id="GO:0033176">
    <property type="term" value="C:proton-transporting V-type ATPase complex"/>
    <property type="evidence" value="ECO:0007669"/>
    <property type="project" value="TreeGrafter"/>
</dbReference>
<comment type="similarity">
    <text evidence="2">Belongs to the vacuolar ATPase subunit S1 family.</text>
</comment>
<feature type="domain" description="V-type proton ATPase subunit S1/VOA1 transmembrane" evidence="9">
    <location>
        <begin position="295"/>
        <end position="333"/>
    </location>
</feature>
<dbReference type="InterPro" id="IPR046756">
    <property type="entry name" value="VAS1/VOA1_TM"/>
</dbReference>
<feature type="region of interest" description="Disordered" evidence="6">
    <location>
        <begin position="20"/>
        <end position="44"/>
    </location>
</feature>
<evidence type="ECO:0000259" key="9">
    <source>
        <dbReference type="Pfam" id="PF20520"/>
    </source>
</evidence>
<accession>A0AAD4NF53</accession>
<keyword evidence="3 7" id="KW-0812">Transmembrane</keyword>
<comment type="subcellular location">
    <subcellularLocation>
        <location evidence="1">Membrane</location>
        <topology evidence="1">Single-pass membrane protein</topology>
    </subcellularLocation>
</comment>
<dbReference type="GO" id="GO:0030641">
    <property type="term" value="P:regulation of cellular pH"/>
    <property type="evidence" value="ECO:0007669"/>
    <property type="project" value="TreeGrafter"/>
</dbReference>
<dbReference type="PANTHER" id="PTHR12471:SF7">
    <property type="entry name" value="V-TYPE PROTON ATPASE SUBUNIT S1"/>
    <property type="match status" value="1"/>
</dbReference>
<evidence type="ECO:0000256" key="2">
    <source>
        <dbReference type="ARBA" id="ARBA00009037"/>
    </source>
</evidence>
<protein>
    <submittedName>
        <fullName evidence="10">Vacuolar ATP synthase subunit s1 (ATP6S1) domain-containing protein</fullName>
    </submittedName>
</protein>
<evidence type="ECO:0000256" key="6">
    <source>
        <dbReference type="SAM" id="MobiDB-lite"/>
    </source>
</evidence>
<feature type="transmembrane region" description="Helical" evidence="7">
    <location>
        <begin position="299"/>
        <end position="322"/>
    </location>
</feature>
<dbReference type="EMBL" id="JAKKPZ010000002">
    <property type="protein sequence ID" value="KAI1726282.1"/>
    <property type="molecule type" value="Genomic_DNA"/>
</dbReference>
<name>A0AAD4NF53_9BILA</name>
<evidence type="ECO:0000313" key="10">
    <source>
        <dbReference type="EMBL" id="KAI1726282.1"/>
    </source>
</evidence>
<evidence type="ECO:0000313" key="11">
    <source>
        <dbReference type="Proteomes" id="UP001201812"/>
    </source>
</evidence>
<dbReference type="PANTHER" id="PTHR12471">
    <property type="entry name" value="VACUOLAR ATP SYNTHASE SUBUNIT S1"/>
    <property type="match status" value="1"/>
</dbReference>
<evidence type="ECO:0000256" key="8">
    <source>
        <dbReference type="SAM" id="SignalP"/>
    </source>
</evidence>